<organism evidence="2 3">
    <name type="scientific">Diaporthe eres</name>
    <name type="common">Phomopsis oblonga</name>
    <dbReference type="NCBI Taxonomy" id="83184"/>
    <lineage>
        <taxon>Eukaryota</taxon>
        <taxon>Fungi</taxon>
        <taxon>Dikarya</taxon>
        <taxon>Ascomycota</taxon>
        <taxon>Pezizomycotina</taxon>
        <taxon>Sordariomycetes</taxon>
        <taxon>Sordariomycetidae</taxon>
        <taxon>Diaporthales</taxon>
        <taxon>Diaporthaceae</taxon>
        <taxon>Diaporthe</taxon>
        <taxon>Diaporthe eres species complex</taxon>
    </lineage>
</organism>
<reference evidence="2 3" key="1">
    <citation type="submission" date="2024-02" db="EMBL/GenBank/DDBJ databases">
        <title>De novo assembly and annotation of 12 fungi associated with fruit tree decline syndrome in Ontario, Canada.</title>
        <authorList>
            <person name="Sulman M."/>
            <person name="Ellouze W."/>
            <person name="Ilyukhin E."/>
        </authorList>
    </citation>
    <scope>NUCLEOTIDE SEQUENCE [LARGE SCALE GENOMIC DNA]</scope>
    <source>
        <strain evidence="2 3">M169</strain>
    </source>
</reference>
<keyword evidence="3" id="KW-1185">Reference proteome</keyword>
<dbReference type="SUPFAM" id="SSF53474">
    <property type="entry name" value="alpha/beta-Hydrolases"/>
    <property type="match status" value="1"/>
</dbReference>
<dbReference type="Gene3D" id="3.40.50.1820">
    <property type="entry name" value="alpha/beta hydrolase"/>
    <property type="match status" value="1"/>
</dbReference>
<comment type="caution">
    <text evidence="2">The sequence shown here is derived from an EMBL/GenBank/DDBJ whole genome shotgun (WGS) entry which is preliminary data.</text>
</comment>
<dbReference type="InterPro" id="IPR052897">
    <property type="entry name" value="Sec-Metab_Biosynth_Hydrolase"/>
</dbReference>
<evidence type="ECO:0000313" key="2">
    <source>
        <dbReference type="EMBL" id="KAK7738009.1"/>
    </source>
</evidence>
<feature type="domain" description="AB hydrolase-1" evidence="1">
    <location>
        <begin position="8"/>
        <end position="247"/>
    </location>
</feature>
<proteinExistence type="predicted"/>
<accession>A0ABR1PIY2</accession>
<protein>
    <recommendedName>
        <fullName evidence="1">AB hydrolase-1 domain-containing protein</fullName>
    </recommendedName>
</protein>
<dbReference type="Pfam" id="PF12697">
    <property type="entry name" value="Abhydrolase_6"/>
    <property type="match status" value="1"/>
</dbReference>
<dbReference type="InterPro" id="IPR029058">
    <property type="entry name" value="AB_hydrolase_fold"/>
</dbReference>
<sequence>MTSKAVFILVPGAWHGASTWDKVTRLLEEKGHRAIAVNLPSTSGDAAATFGDDVTHVRSLILGEVRQGHHVVVVVHSYGGVVGESAIRDVPTARHPSPEITHGKVIGLALMATGFNTTNKSFIDGFGGEPPPIWRADEESGFVVFTDGTDPAELFYHDLPTEEEKQYWVSKLRKQSIKSLYEGGEHSYAGWQDVPSWVLMTTKDRPLPVEAQKMMTQTAVDAGASVKTREIDSGHSPMLARPEETASFLVEAATALAG</sequence>
<dbReference type="PANTHER" id="PTHR37017:SF3">
    <property type="entry name" value="AB HYDROLASE-1 DOMAIN-CONTAINING PROTEIN"/>
    <property type="match status" value="1"/>
</dbReference>
<gene>
    <name evidence="2" type="ORF">SLS63_002342</name>
</gene>
<evidence type="ECO:0000259" key="1">
    <source>
        <dbReference type="Pfam" id="PF12697"/>
    </source>
</evidence>
<evidence type="ECO:0000313" key="3">
    <source>
        <dbReference type="Proteomes" id="UP001430848"/>
    </source>
</evidence>
<name>A0ABR1PIY2_DIAER</name>
<dbReference type="PANTHER" id="PTHR37017">
    <property type="entry name" value="AB HYDROLASE-1 DOMAIN-CONTAINING PROTEIN-RELATED"/>
    <property type="match status" value="1"/>
</dbReference>
<dbReference type="Proteomes" id="UP001430848">
    <property type="component" value="Unassembled WGS sequence"/>
</dbReference>
<dbReference type="EMBL" id="JAKNSF020000006">
    <property type="protein sequence ID" value="KAK7738009.1"/>
    <property type="molecule type" value="Genomic_DNA"/>
</dbReference>
<dbReference type="InterPro" id="IPR000073">
    <property type="entry name" value="AB_hydrolase_1"/>
</dbReference>